<dbReference type="Pfam" id="PF12078">
    <property type="entry name" value="DUF3557"/>
    <property type="match status" value="2"/>
</dbReference>
<protein>
    <submittedName>
        <fullName evidence="1">Uncharacterized protein</fullName>
    </submittedName>
</protein>
<dbReference type="Proteomes" id="UP000230233">
    <property type="component" value="Chromosome II"/>
</dbReference>
<sequence>MKNQSILYDSLKSILHHMDANLRIKMSQRMPSIRATEKAVLLKMRYLSISDNTVEINNVCYELGVYRNYPNGEIPSKVKRKNARIGVETDFDQFGFEVSIGSSPILPGDISVQNENLLSSTSNCYIQLSIMKYGETTRLERLKYNRRLYEAVKQFNHILFANRPVIQVKVLECRATQVYRIPVGLKISAKKLTVKQSQIASIATMLEGDVNTRVFESENAANWWQHRLVTNAKELITDDSPSVEQSALILRALGNEVTRFFDNRWLAPGQYCELIESWMSVKREIGSELWIEFRLEQDRFKILNMIQNNAEVIRRKRRINMSQRISSIRAVERAVPRKVRYLSITDTTVEINDVRYELGVYRCYPNEDVLYAVEIDFDCFGFEIPDGSDSILSGDISVRTDTDERRHNLPPPFNCYIQLSTMEDGEVTPLQRLAYTRKLYEAVKHFNHVLFANRPVIQVNELVCLDNHVYRIPVGLKISANKLSVGQSKIASVSRILEGDVNTLEVSRLENAENWWQHYLVQNANELFIHDSLSAEQSGLMLRSLGNKIIRFHNQTYLTIENDCELIESWMSVKRKTGAELCIELRYKKNSNDVLEMIQTRMEVIRKDERCVTIRGENGTHIEVCEDDTMHHRWAVKVKIVEN</sequence>
<dbReference type="EMBL" id="PDUG01000002">
    <property type="protein sequence ID" value="PIC49020.1"/>
    <property type="molecule type" value="Genomic_DNA"/>
</dbReference>
<dbReference type="PANTHER" id="PTHR31379:SF1">
    <property type="entry name" value="F-BOX C PROTEIN-RELATED"/>
    <property type="match status" value="1"/>
</dbReference>
<dbReference type="AlphaFoldDB" id="A0A2G5VB93"/>
<reference evidence="2" key="1">
    <citation type="submission" date="2017-10" db="EMBL/GenBank/DDBJ databases">
        <title>Rapid genome shrinkage in a self-fertile nematode reveals novel sperm competition proteins.</title>
        <authorList>
            <person name="Yin D."/>
            <person name="Schwarz E.M."/>
            <person name="Thomas C.G."/>
            <person name="Felde R.L."/>
            <person name="Korf I.F."/>
            <person name="Cutter A.D."/>
            <person name="Schartner C.M."/>
            <person name="Ralston E.J."/>
            <person name="Meyer B.J."/>
            <person name="Haag E.S."/>
        </authorList>
    </citation>
    <scope>NUCLEOTIDE SEQUENCE [LARGE SCALE GENOMIC DNA]</scope>
    <source>
        <strain evidence="2">JU1422</strain>
    </source>
</reference>
<organism evidence="1 2">
    <name type="scientific">Caenorhabditis nigoni</name>
    <dbReference type="NCBI Taxonomy" id="1611254"/>
    <lineage>
        <taxon>Eukaryota</taxon>
        <taxon>Metazoa</taxon>
        <taxon>Ecdysozoa</taxon>
        <taxon>Nematoda</taxon>
        <taxon>Chromadorea</taxon>
        <taxon>Rhabditida</taxon>
        <taxon>Rhabditina</taxon>
        <taxon>Rhabditomorpha</taxon>
        <taxon>Rhabditoidea</taxon>
        <taxon>Rhabditidae</taxon>
        <taxon>Peloderinae</taxon>
        <taxon>Caenorhabditis</taxon>
    </lineage>
</organism>
<evidence type="ECO:0000313" key="1">
    <source>
        <dbReference type="EMBL" id="PIC49020.1"/>
    </source>
</evidence>
<gene>
    <name evidence="1" type="primary">Cnig_chr_II.g7774</name>
    <name evidence="1" type="ORF">B9Z55_007774</name>
</gene>
<comment type="caution">
    <text evidence="1">The sequence shown here is derived from an EMBL/GenBank/DDBJ whole genome shotgun (WGS) entry which is preliminary data.</text>
</comment>
<dbReference type="InterPro" id="IPR021942">
    <property type="entry name" value="DUF3557"/>
</dbReference>
<evidence type="ECO:0000313" key="2">
    <source>
        <dbReference type="Proteomes" id="UP000230233"/>
    </source>
</evidence>
<keyword evidence="2" id="KW-1185">Reference proteome</keyword>
<accession>A0A2G5VB93</accession>
<proteinExistence type="predicted"/>
<name>A0A2G5VB93_9PELO</name>
<dbReference type="PANTHER" id="PTHR31379">
    <property type="entry name" value="F-BOX C PROTEIN-RELATED-RELATED"/>
    <property type="match status" value="1"/>
</dbReference>